<evidence type="ECO:0000313" key="4">
    <source>
        <dbReference type="WBParaSite" id="ACOC_0000510501-mRNA-1"/>
    </source>
</evidence>
<dbReference type="AlphaFoldDB" id="A0A0R3PKH5"/>
<accession>A0A0R3PKH5</accession>
<feature type="compositionally biased region" description="Basic and acidic residues" evidence="1">
    <location>
        <begin position="1"/>
        <end position="11"/>
    </location>
</feature>
<evidence type="ECO:0000313" key="3">
    <source>
        <dbReference type="Proteomes" id="UP000267027"/>
    </source>
</evidence>
<keyword evidence="3" id="KW-1185">Reference proteome</keyword>
<proteinExistence type="predicted"/>
<organism evidence="4">
    <name type="scientific">Angiostrongylus costaricensis</name>
    <name type="common">Nematode worm</name>
    <dbReference type="NCBI Taxonomy" id="334426"/>
    <lineage>
        <taxon>Eukaryota</taxon>
        <taxon>Metazoa</taxon>
        <taxon>Ecdysozoa</taxon>
        <taxon>Nematoda</taxon>
        <taxon>Chromadorea</taxon>
        <taxon>Rhabditida</taxon>
        <taxon>Rhabditina</taxon>
        <taxon>Rhabditomorpha</taxon>
        <taxon>Strongyloidea</taxon>
        <taxon>Metastrongylidae</taxon>
        <taxon>Angiostrongylus</taxon>
    </lineage>
</organism>
<feature type="region of interest" description="Disordered" evidence="1">
    <location>
        <begin position="1"/>
        <end position="23"/>
    </location>
</feature>
<reference evidence="4" key="1">
    <citation type="submission" date="2017-02" db="UniProtKB">
        <authorList>
            <consortium name="WormBaseParasite"/>
        </authorList>
    </citation>
    <scope>IDENTIFICATION</scope>
</reference>
<name>A0A0R3PKH5_ANGCS</name>
<evidence type="ECO:0000256" key="1">
    <source>
        <dbReference type="SAM" id="MobiDB-lite"/>
    </source>
</evidence>
<evidence type="ECO:0000313" key="2">
    <source>
        <dbReference type="EMBL" id="VDM56691.1"/>
    </source>
</evidence>
<dbReference type="WBParaSite" id="ACOC_0000510501-mRNA-1">
    <property type="protein sequence ID" value="ACOC_0000510501-mRNA-1"/>
    <property type="gene ID" value="ACOC_0000510501"/>
</dbReference>
<dbReference type="Proteomes" id="UP000267027">
    <property type="component" value="Unassembled WGS sequence"/>
</dbReference>
<reference evidence="2 3" key="2">
    <citation type="submission" date="2018-11" db="EMBL/GenBank/DDBJ databases">
        <authorList>
            <consortium name="Pathogen Informatics"/>
        </authorList>
    </citation>
    <scope>NUCLEOTIDE SEQUENCE [LARGE SCALE GENOMIC DNA]</scope>
    <source>
        <strain evidence="2 3">Costa Rica</strain>
    </source>
</reference>
<gene>
    <name evidence="2" type="ORF">ACOC_LOCUS5106</name>
</gene>
<protein>
    <submittedName>
        <fullName evidence="4">NBPF</fullName>
    </submittedName>
</protein>
<dbReference type="EMBL" id="UYYA01003849">
    <property type="protein sequence ID" value="VDM56691.1"/>
    <property type="molecule type" value="Genomic_DNA"/>
</dbReference>
<sequence length="77" mass="8734">MECLEKSKRSSPDNQYKQPSYIKEHSRVRLVHSIGATVDSSRLCHHEDSHQKKEQVQTIDLNLSGLAEVEDGETLAD</sequence>